<keyword evidence="1" id="KW-1133">Transmembrane helix</keyword>
<accession>A0AAU6T3R5</accession>
<reference evidence="2" key="1">
    <citation type="submission" date="2022-03" db="EMBL/GenBank/DDBJ databases">
        <title>Sea Food Isolates.</title>
        <authorList>
            <person name="Li C."/>
        </authorList>
    </citation>
    <scope>NUCLEOTIDE SEQUENCE</scope>
    <source>
        <strain evidence="2">19NY04SH05-1</strain>
    </source>
</reference>
<feature type="transmembrane region" description="Helical" evidence="1">
    <location>
        <begin position="72"/>
        <end position="92"/>
    </location>
</feature>
<name>A0AAU6T3R5_9GAMM</name>
<proteinExistence type="predicted"/>
<dbReference type="RefSeq" id="WP_338609890.1">
    <property type="nucleotide sequence ID" value="NZ_CP095328.1"/>
</dbReference>
<evidence type="ECO:0000256" key="1">
    <source>
        <dbReference type="SAM" id="Phobius"/>
    </source>
</evidence>
<evidence type="ECO:0000313" key="2">
    <source>
        <dbReference type="EMBL" id="XAG39593.1"/>
    </source>
</evidence>
<dbReference type="AlphaFoldDB" id="A0AAU6T3R5"/>
<protein>
    <submittedName>
        <fullName evidence="2">Uncharacterized protein</fullName>
    </submittedName>
</protein>
<keyword evidence="1" id="KW-0472">Membrane</keyword>
<dbReference type="EMBL" id="CP095328">
    <property type="protein sequence ID" value="XAG39593.1"/>
    <property type="molecule type" value="Genomic_DNA"/>
</dbReference>
<organism evidence="2">
    <name type="scientific">Aeromonas sp. 19NY04SH05-1</name>
    <dbReference type="NCBI Taxonomy" id="2920537"/>
    <lineage>
        <taxon>Bacteria</taxon>
        <taxon>Pseudomonadati</taxon>
        <taxon>Pseudomonadota</taxon>
        <taxon>Gammaproteobacteria</taxon>
        <taxon>Aeromonadales</taxon>
        <taxon>Aeromonadaceae</taxon>
        <taxon>Aeromonas</taxon>
    </lineage>
</organism>
<sequence length="95" mass="10851">MNLKELNIIKQVKCSPAITMPIKRAPCCKNTAFIVTGDKRHHFLKFNPCFKAGVWYLDIINQRLGEKKMKEFVVTAVFTVFFTLVAVSLPSLSQF</sequence>
<gene>
    <name evidence="2" type="ORF">MRK42_11110</name>
</gene>
<keyword evidence="1" id="KW-0812">Transmembrane</keyword>